<dbReference type="InterPro" id="IPR027329">
    <property type="entry name" value="TPX2_C"/>
</dbReference>
<dbReference type="PANTHER" id="PTHR47067">
    <property type="entry name" value="TPX2 (TARGETING PROTEIN FOR XKLP2) PROTEIN FAMILY-RELATED"/>
    <property type="match status" value="1"/>
</dbReference>
<evidence type="ECO:0000313" key="8">
    <source>
        <dbReference type="Proteomes" id="UP000694864"/>
    </source>
</evidence>
<organism evidence="8 9">
    <name type="scientific">Camelina sativa</name>
    <name type="common">False flax</name>
    <name type="synonym">Myagrum sativum</name>
    <dbReference type="NCBI Taxonomy" id="90675"/>
    <lineage>
        <taxon>Eukaryota</taxon>
        <taxon>Viridiplantae</taxon>
        <taxon>Streptophyta</taxon>
        <taxon>Embryophyta</taxon>
        <taxon>Tracheophyta</taxon>
        <taxon>Spermatophyta</taxon>
        <taxon>Magnoliopsida</taxon>
        <taxon>eudicotyledons</taxon>
        <taxon>Gunneridae</taxon>
        <taxon>Pentapetalae</taxon>
        <taxon>rosids</taxon>
        <taxon>malvids</taxon>
        <taxon>Brassicales</taxon>
        <taxon>Brassicaceae</taxon>
        <taxon>Camelineae</taxon>
        <taxon>Camelina</taxon>
    </lineage>
</organism>
<dbReference type="RefSeq" id="XP_010435657.1">
    <property type="nucleotide sequence ID" value="XM_010437355.2"/>
</dbReference>
<accession>A0ABM0U4F4</accession>
<dbReference type="PANTHER" id="PTHR47067:SF7">
    <property type="entry name" value="TPX2 (TARGETING PROTEIN FOR XKLP2) PROTEIN FAMILY"/>
    <property type="match status" value="1"/>
</dbReference>
<comment type="similarity">
    <text evidence="2">Belongs to the TPX2 family.</text>
</comment>
<gene>
    <name evidence="9" type="primary">LOC104719424</name>
</gene>
<dbReference type="Pfam" id="PF06886">
    <property type="entry name" value="TPX2"/>
    <property type="match status" value="1"/>
</dbReference>
<evidence type="ECO:0000256" key="5">
    <source>
        <dbReference type="ARBA" id="ARBA00023212"/>
    </source>
</evidence>
<reference evidence="9" key="2">
    <citation type="submission" date="2025-08" db="UniProtKB">
        <authorList>
            <consortium name="RefSeq"/>
        </authorList>
    </citation>
    <scope>IDENTIFICATION</scope>
    <source>
        <tissue evidence="9">Leaf</tissue>
    </source>
</reference>
<keyword evidence="3" id="KW-0963">Cytoplasm</keyword>
<feature type="region of interest" description="Disordered" evidence="6">
    <location>
        <begin position="257"/>
        <end position="285"/>
    </location>
</feature>
<feature type="compositionally biased region" description="Basic and acidic residues" evidence="6">
    <location>
        <begin position="339"/>
        <end position="380"/>
    </location>
</feature>
<reference evidence="8" key="1">
    <citation type="journal article" date="2014" name="Nat. Commun.">
        <title>The emerging biofuel crop Camelina sativa retains a highly undifferentiated hexaploid genome structure.</title>
        <authorList>
            <person name="Kagale S."/>
            <person name="Koh C."/>
            <person name="Nixon J."/>
            <person name="Bollina V."/>
            <person name="Clarke W.E."/>
            <person name="Tuteja R."/>
            <person name="Spillane C."/>
            <person name="Robinson S.J."/>
            <person name="Links M.G."/>
            <person name="Clarke C."/>
            <person name="Higgins E.E."/>
            <person name="Huebert T."/>
            <person name="Sharpe A.G."/>
            <person name="Parkin I.A."/>
        </authorList>
    </citation>
    <scope>NUCLEOTIDE SEQUENCE [LARGE SCALE GENOMIC DNA]</scope>
    <source>
        <strain evidence="8">cv. DH55</strain>
    </source>
</reference>
<proteinExistence type="inferred from homology"/>
<name>A0ABM0U4F4_CAMSA</name>
<keyword evidence="4" id="KW-0493">Microtubule</keyword>
<comment type="subcellular location">
    <subcellularLocation>
        <location evidence="1">Cytoplasm</location>
        <location evidence="1">Cytoskeleton</location>
    </subcellularLocation>
</comment>
<dbReference type="InterPro" id="IPR044216">
    <property type="entry name" value="WDL7"/>
</dbReference>
<evidence type="ECO:0000259" key="7">
    <source>
        <dbReference type="Pfam" id="PF06886"/>
    </source>
</evidence>
<feature type="compositionally biased region" description="Basic and acidic residues" evidence="6">
    <location>
        <begin position="267"/>
        <end position="283"/>
    </location>
</feature>
<evidence type="ECO:0000256" key="6">
    <source>
        <dbReference type="SAM" id="MobiDB-lite"/>
    </source>
</evidence>
<feature type="region of interest" description="Disordered" evidence="6">
    <location>
        <begin position="154"/>
        <end position="242"/>
    </location>
</feature>
<evidence type="ECO:0000256" key="3">
    <source>
        <dbReference type="ARBA" id="ARBA00022490"/>
    </source>
</evidence>
<feature type="compositionally biased region" description="Low complexity" evidence="6">
    <location>
        <begin position="228"/>
        <end position="239"/>
    </location>
</feature>
<sequence length="413" mass="45514">MGETACLMQPFSYAAPEGGGDSLVSSLGQSVSFGRFMSDKLDWEKWSAFSTSQNPYVAEAERYSKPGSVAQKKAFFEAHYKKLAAARKAAAEEALLLQQQSQPDKLPVPAVQQSDINCVVGKKDRLLSKLDLELPRGSLDAAAAQLNSLTEKQGGCGFGIRQSSDEKENCGMPESQINGGGKVSTQAEEEKKPILLKSLQKKSKDSQPKSSSKPRVSKYNSSSERTPSQKTSNKSSSSSYTFTPAKEFNRLVSIIRKIDGSRASSKPTKDCKTPLRTPSDKASAKGIVEDSLCTPLASHTSSKCRGKIAPESSAKTGRGRWNFLPADRTPSCFTPFGLRTEERAERRKKKLEEKFKAMDDEPQNDKKSEKERSVEKEGSKLRQKLCFKAKPLPNFYKQRPKCTDDQTKKALLQ</sequence>
<evidence type="ECO:0000256" key="2">
    <source>
        <dbReference type="ARBA" id="ARBA00005885"/>
    </source>
</evidence>
<dbReference type="GeneID" id="104719424"/>
<evidence type="ECO:0000256" key="4">
    <source>
        <dbReference type="ARBA" id="ARBA00022701"/>
    </source>
</evidence>
<protein>
    <submittedName>
        <fullName evidence="9">Protein WVD2-like 7 isoform X1</fullName>
    </submittedName>
</protein>
<evidence type="ECO:0000313" key="9">
    <source>
        <dbReference type="RefSeq" id="XP_010435657.1"/>
    </source>
</evidence>
<keyword evidence="5" id="KW-0206">Cytoskeleton</keyword>
<feature type="domain" description="TPX2 C-terminal" evidence="7">
    <location>
        <begin position="336"/>
        <end position="400"/>
    </location>
</feature>
<dbReference type="Proteomes" id="UP000694864">
    <property type="component" value="Chromosome 10"/>
</dbReference>
<feature type="region of interest" description="Disordered" evidence="6">
    <location>
        <begin position="297"/>
        <end position="380"/>
    </location>
</feature>
<evidence type="ECO:0000256" key="1">
    <source>
        <dbReference type="ARBA" id="ARBA00004245"/>
    </source>
</evidence>
<keyword evidence="8" id="KW-1185">Reference proteome</keyword>